<organism evidence="2">
    <name type="scientific">Candidatus Kentrum sp. LPFa</name>
    <dbReference type="NCBI Taxonomy" id="2126335"/>
    <lineage>
        <taxon>Bacteria</taxon>
        <taxon>Pseudomonadati</taxon>
        <taxon>Pseudomonadota</taxon>
        <taxon>Gammaproteobacteria</taxon>
        <taxon>Candidatus Kentrum</taxon>
    </lineage>
</organism>
<dbReference type="AlphaFoldDB" id="A0A450Y1Q9"/>
<name>A0A450Y1Q9_9GAMM</name>
<evidence type="ECO:0000313" key="2">
    <source>
        <dbReference type="EMBL" id="VFK35469.1"/>
    </source>
</evidence>
<feature type="chain" id="PRO_5019003129" description="Secreted protein" evidence="1">
    <location>
        <begin position="24"/>
        <end position="65"/>
    </location>
</feature>
<gene>
    <name evidence="2" type="ORF">BECKLPF1236C_GA0070990_103785</name>
</gene>
<evidence type="ECO:0008006" key="3">
    <source>
        <dbReference type="Google" id="ProtNLM"/>
    </source>
</evidence>
<reference evidence="2" key="1">
    <citation type="submission" date="2019-02" db="EMBL/GenBank/DDBJ databases">
        <authorList>
            <person name="Gruber-Vodicka R. H."/>
            <person name="Seah K. B. B."/>
        </authorList>
    </citation>
    <scope>NUCLEOTIDE SEQUENCE</scope>
    <source>
        <strain evidence="2">BECK_S426</strain>
    </source>
</reference>
<accession>A0A450Y1Q9</accession>
<dbReference type="EMBL" id="CAADFP010000378">
    <property type="protein sequence ID" value="VFK35469.1"/>
    <property type="molecule type" value="Genomic_DNA"/>
</dbReference>
<sequence length="65" mass="6775">MKKLLKGSLVAAFLVLGMWAAQASAGECPCPPNSVPAGACEPDLWPDYSVGCSPGQFRSECCAQE</sequence>
<feature type="signal peptide" evidence="1">
    <location>
        <begin position="1"/>
        <end position="23"/>
    </location>
</feature>
<protein>
    <recommendedName>
        <fullName evidence="3">Secreted protein</fullName>
    </recommendedName>
</protein>
<evidence type="ECO:0000256" key="1">
    <source>
        <dbReference type="SAM" id="SignalP"/>
    </source>
</evidence>
<keyword evidence="1" id="KW-0732">Signal</keyword>
<proteinExistence type="predicted"/>